<dbReference type="Proteomes" id="UP000823388">
    <property type="component" value="Chromosome 2K"/>
</dbReference>
<feature type="region of interest" description="Disordered" evidence="1">
    <location>
        <begin position="57"/>
        <end position="81"/>
    </location>
</feature>
<reference evidence="2 3" key="1">
    <citation type="submission" date="2020-05" db="EMBL/GenBank/DDBJ databases">
        <title>WGS assembly of Panicum virgatum.</title>
        <authorList>
            <person name="Lovell J.T."/>
            <person name="Jenkins J."/>
            <person name="Shu S."/>
            <person name="Juenger T.E."/>
            <person name="Schmutz J."/>
        </authorList>
    </citation>
    <scope>NUCLEOTIDE SEQUENCE [LARGE SCALE GENOMIC DNA]</scope>
    <source>
        <strain evidence="3">cv. AP13</strain>
    </source>
</reference>
<sequence>MASASPSGPPPRPRALRTRGRAARQEENLKGAGAIEAMRPQTLPLVVHWCPAGRRARPSRRVVPGHGRHGASARAGQDPLPVPTRTYSAYAGQDAPVCTLYAYHER</sequence>
<dbReference type="AlphaFoldDB" id="A0A8T0WI67"/>
<dbReference type="EMBL" id="CM029039">
    <property type="protein sequence ID" value="KAG2645536.1"/>
    <property type="molecule type" value="Genomic_DNA"/>
</dbReference>
<evidence type="ECO:0000256" key="1">
    <source>
        <dbReference type="SAM" id="MobiDB-lite"/>
    </source>
</evidence>
<comment type="caution">
    <text evidence="2">The sequence shown here is derived from an EMBL/GenBank/DDBJ whole genome shotgun (WGS) entry which is preliminary data.</text>
</comment>
<protein>
    <submittedName>
        <fullName evidence="2">Uncharacterized protein</fullName>
    </submittedName>
</protein>
<organism evidence="2 3">
    <name type="scientific">Panicum virgatum</name>
    <name type="common">Blackwell switchgrass</name>
    <dbReference type="NCBI Taxonomy" id="38727"/>
    <lineage>
        <taxon>Eukaryota</taxon>
        <taxon>Viridiplantae</taxon>
        <taxon>Streptophyta</taxon>
        <taxon>Embryophyta</taxon>
        <taxon>Tracheophyta</taxon>
        <taxon>Spermatophyta</taxon>
        <taxon>Magnoliopsida</taxon>
        <taxon>Liliopsida</taxon>
        <taxon>Poales</taxon>
        <taxon>Poaceae</taxon>
        <taxon>PACMAD clade</taxon>
        <taxon>Panicoideae</taxon>
        <taxon>Panicodae</taxon>
        <taxon>Paniceae</taxon>
        <taxon>Panicinae</taxon>
        <taxon>Panicum</taxon>
        <taxon>Panicum sect. Hiantes</taxon>
    </lineage>
</organism>
<accession>A0A8T0WI67</accession>
<feature type="region of interest" description="Disordered" evidence="1">
    <location>
        <begin position="1"/>
        <end position="30"/>
    </location>
</feature>
<keyword evidence="3" id="KW-1185">Reference proteome</keyword>
<evidence type="ECO:0000313" key="3">
    <source>
        <dbReference type="Proteomes" id="UP000823388"/>
    </source>
</evidence>
<evidence type="ECO:0000313" key="2">
    <source>
        <dbReference type="EMBL" id="KAG2645536.1"/>
    </source>
</evidence>
<proteinExistence type="predicted"/>
<gene>
    <name evidence="2" type="ORF">PVAP13_2KG430005</name>
</gene>
<name>A0A8T0WI67_PANVG</name>